<evidence type="ECO:0000256" key="3">
    <source>
        <dbReference type="ARBA" id="ARBA00023125"/>
    </source>
</evidence>
<dbReference type="GO" id="GO:0006310">
    <property type="term" value="P:DNA recombination"/>
    <property type="evidence" value="ECO:0007669"/>
    <property type="project" value="UniProtKB-KW"/>
</dbReference>
<evidence type="ECO:0000256" key="5">
    <source>
        <dbReference type="PROSITE-ProRule" id="PRU01248"/>
    </source>
</evidence>
<name>A0A420W9Z7_9PROT</name>
<dbReference type="InterPro" id="IPR010998">
    <property type="entry name" value="Integrase_recombinase_N"/>
</dbReference>
<dbReference type="PANTHER" id="PTHR30349:SF64">
    <property type="entry name" value="PROPHAGE INTEGRASE INTD-RELATED"/>
    <property type="match status" value="1"/>
</dbReference>
<evidence type="ECO:0000313" key="8">
    <source>
        <dbReference type="EMBL" id="RKQ64127.1"/>
    </source>
</evidence>
<feature type="domain" description="Core-binding (CB)" evidence="7">
    <location>
        <begin position="19"/>
        <end position="99"/>
    </location>
</feature>
<evidence type="ECO:0000259" key="6">
    <source>
        <dbReference type="PROSITE" id="PS51898"/>
    </source>
</evidence>
<dbReference type="AlphaFoldDB" id="A0A420W9Z7"/>
<dbReference type="PROSITE" id="PS51900">
    <property type="entry name" value="CB"/>
    <property type="match status" value="1"/>
</dbReference>
<protein>
    <submittedName>
        <fullName evidence="8">Site-specific recombinase XerD</fullName>
    </submittedName>
</protein>
<evidence type="ECO:0000256" key="4">
    <source>
        <dbReference type="ARBA" id="ARBA00023172"/>
    </source>
</evidence>
<dbReference type="Proteomes" id="UP000277424">
    <property type="component" value="Unassembled WGS sequence"/>
</dbReference>
<evidence type="ECO:0000256" key="2">
    <source>
        <dbReference type="ARBA" id="ARBA00022908"/>
    </source>
</evidence>
<dbReference type="InterPro" id="IPR013762">
    <property type="entry name" value="Integrase-like_cat_sf"/>
</dbReference>
<dbReference type="InterPro" id="IPR002104">
    <property type="entry name" value="Integrase_catalytic"/>
</dbReference>
<dbReference type="PANTHER" id="PTHR30349">
    <property type="entry name" value="PHAGE INTEGRASE-RELATED"/>
    <property type="match status" value="1"/>
</dbReference>
<organism evidence="8 9">
    <name type="scientific">Oceanibaculum indicum</name>
    <dbReference type="NCBI Taxonomy" id="526216"/>
    <lineage>
        <taxon>Bacteria</taxon>
        <taxon>Pseudomonadati</taxon>
        <taxon>Pseudomonadota</taxon>
        <taxon>Alphaproteobacteria</taxon>
        <taxon>Rhodospirillales</taxon>
        <taxon>Oceanibaculaceae</taxon>
        <taxon>Oceanibaculum</taxon>
    </lineage>
</organism>
<evidence type="ECO:0000259" key="7">
    <source>
        <dbReference type="PROSITE" id="PS51900"/>
    </source>
</evidence>
<accession>A0A420W9Z7</accession>
<dbReference type="GO" id="GO:0003677">
    <property type="term" value="F:DNA binding"/>
    <property type="evidence" value="ECO:0007669"/>
    <property type="project" value="UniProtKB-UniRule"/>
</dbReference>
<dbReference type="Gene3D" id="1.10.443.10">
    <property type="entry name" value="Intergrase catalytic core"/>
    <property type="match status" value="1"/>
</dbReference>
<gene>
    <name evidence="8" type="ORF">BCL74_3685</name>
</gene>
<keyword evidence="4" id="KW-0233">DNA recombination</keyword>
<dbReference type="Pfam" id="PF00589">
    <property type="entry name" value="Phage_integrase"/>
    <property type="match status" value="1"/>
</dbReference>
<dbReference type="OrthoDB" id="7298605at2"/>
<dbReference type="PROSITE" id="PS51898">
    <property type="entry name" value="TYR_RECOMBINASE"/>
    <property type="match status" value="1"/>
</dbReference>
<feature type="domain" description="Tyr recombinase" evidence="6">
    <location>
        <begin position="121"/>
        <end position="295"/>
    </location>
</feature>
<evidence type="ECO:0000256" key="1">
    <source>
        <dbReference type="ARBA" id="ARBA00008857"/>
    </source>
</evidence>
<dbReference type="InterPro" id="IPR011010">
    <property type="entry name" value="DNA_brk_join_enz"/>
</dbReference>
<dbReference type="InterPro" id="IPR050090">
    <property type="entry name" value="Tyrosine_recombinase_XerCD"/>
</dbReference>
<proteinExistence type="inferred from homology"/>
<dbReference type="GO" id="GO:0015074">
    <property type="term" value="P:DNA integration"/>
    <property type="evidence" value="ECO:0007669"/>
    <property type="project" value="UniProtKB-KW"/>
</dbReference>
<keyword evidence="3 5" id="KW-0238">DNA-binding</keyword>
<dbReference type="CDD" id="cd00796">
    <property type="entry name" value="INT_Rci_Hp1_C"/>
    <property type="match status" value="1"/>
</dbReference>
<dbReference type="SUPFAM" id="SSF56349">
    <property type="entry name" value="DNA breaking-rejoining enzymes"/>
    <property type="match status" value="1"/>
</dbReference>
<dbReference type="Pfam" id="PF14659">
    <property type="entry name" value="Phage_int_SAM_3"/>
    <property type="match status" value="1"/>
</dbReference>
<sequence length="315" mass="35302">RVARGENPAEEIAKHHAEPTIANLGERFYTEHVVKRCKPRTQNEYRRALDIFIKPALGSFKIGDVTRADISKLHASRSDIPYQANRTLGVLSKMFNLAEEWGLRPDGSNPCRHVKKYPERRKERYLTSEELARLKAVLAECEADGSESPHVCAAFWLLLTTGRRLGEIQTLKWSYIVGGYMELPDSKVGAMRYPLAGPVRAMLARLERLPNNPYVIAGHVEGQHVTDLQKPWRRIRALAGIPDVRIHDLRHNAASLLANRGVSLQVIGKTLGHKQIQTTLRYAHLTDETAQKAVDDLADGILGEAPIGRLHQAAE</sequence>
<keyword evidence="2" id="KW-0229">DNA integration</keyword>
<reference evidence="8 9" key="1">
    <citation type="submission" date="2018-10" db="EMBL/GenBank/DDBJ databases">
        <title>Comparative analysis of microorganisms from saline springs in Andes Mountain Range, Colombia.</title>
        <authorList>
            <person name="Rubin E."/>
        </authorList>
    </citation>
    <scope>NUCLEOTIDE SEQUENCE [LARGE SCALE GENOMIC DNA]</scope>
    <source>
        <strain evidence="8 9">USBA 36</strain>
    </source>
</reference>
<dbReference type="RefSeq" id="WP_147431166.1">
    <property type="nucleotide sequence ID" value="NZ_RBIG01000015.1"/>
</dbReference>
<dbReference type="InterPro" id="IPR004107">
    <property type="entry name" value="Integrase_SAM-like_N"/>
</dbReference>
<dbReference type="InterPro" id="IPR044068">
    <property type="entry name" value="CB"/>
</dbReference>
<evidence type="ECO:0000313" key="9">
    <source>
        <dbReference type="Proteomes" id="UP000277424"/>
    </source>
</evidence>
<comment type="similarity">
    <text evidence="1">Belongs to the 'phage' integrase family.</text>
</comment>
<dbReference type="EMBL" id="RBIG01000015">
    <property type="protein sequence ID" value="RKQ64127.1"/>
    <property type="molecule type" value="Genomic_DNA"/>
</dbReference>
<comment type="caution">
    <text evidence="8">The sequence shown here is derived from an EMBL/GenBank/DDBJ whole genome shotgun (WGS) entry which is preliminary data.</text>
</comment>
<feature type="non-terminal residue" evidence="8">
    <location>
        <position position="1"/>
    </location>
</feature>
<dbReference type="Gene3D" id="1.10.150.130">
    <property type="match status" value="1"/>
</dbReference>